<dbReference type="InterPro" id="IPR020845">
    <property type="entry name" value="AMP-binding_CS"/>
</dbReference>
<comment type="similarity">
    <text evidence="1">Belongs to the ATP-dependent AMP-binding enzyme family.</text>
</comment>
<dbReference type="Pfam" id="PF13193">
    <property type="entry name" value="AMP-binding_C"/>
    <property type="match status" value="1"/>
</dbReference>
<name>E1YI52_9BACT</name>
<gene>
    <name evidence="5" type="ORF">N47_D31300</name>
</gene>
<dbReference type="GO" id="GO:0031956">
    <property type="term" value="F:medium-chain fatty acid-CoA ligase activity"/>
    <property type="evidence" value="ECO:0007669"/>
    <property type="project" value="TreeGrafter"/>
</dbReference>
<evidence type="ECO:0000256" key="2">
    <source>
        <dbReference type="ARBA" id="ARBA00022598"/>
    </source>
</evidence>
<feature type="domain" description="AMP-dependent synthetase/ligase" evidence="3">
    <location>
        <begin position="20"/>
        <end position="381"/>
    </location>
</feature>
<evidence type="ECO:0000256" key="1">
    <source>
        <dbReference type="ARBA" id="ARBA00006432"/>
    </source>
</evidence>
<proteinExistence type="inferred from homology"/>
<dbReference type="PANTHER" id="PTHR43201:SF5">
    <property type="entry name" value="MEDIUM-CHAIN ACYL-COA LIGASE ACSF2, MITOCHONDRIAL"/>
    <property type="match status" value="1"/>
</dbReference>
<accession>E1YI52</accession>
<sequence length="525" mass="58836">MDIKDYINNIDTEKLGIAKHAIRIPKQTAIISNDIAISYKELDRTGNILADSLLQLGAEPGSRISVLMSNCPEIIYIWHACGKIFTTPVFINYRFKEDEVAHIVNDSKSKVLIYDYQFENIVSGIKDKIKNHEIVYVCLNGPGQSDAVEFKNLIYSDIDNYPSINNSGYEMASSLIYTSGTTGRPKGVVRNSENRLNIMLLYAFITGWGFDDIHIVAGPLCHTAPLSFATCSFLFGNTVVIMPKFDAKNFLELIQKHRVTTTFVVPTMLNRICNLPQETLNGYDISSLRLIIVTGEAFPFNLKKKAVEIFGNDKIYEMYGGTELSCVTYLLPQDQIKKPGSCGKAAPGVDIRLLDSDKNEVPTGETGKIYVKSPFLLGGYYENTKATRSNYHNGYFTVGDMARMDEDGYYYIADRDVDMVISGGVNIYPAEIEQVLLNHKEIYDASVIGVPDVNWGERLVAYVVAQKNAEISEQDIIDYVKDKLASHKKPKQVIFIDEIPSSTSGKKLKRVLREQYAMTSQESIL</sequence>
<dbReference type="InterPro" id="IPR000873">
    <property type="entry name" value="AMP-dep_synth/lig_dom"/>
</dbReference>
<feature type="domain" description="AMP-binding enzyme C-terminal" evidence="4">
    <location>
        <begin position="431"/>
        <end position="506"/>
    </location>
</feature>
<dbReference type="InterPro" id="IPR025110">
    <property type="entry name" value="AMP-bd_C"/>
</dbReference>
<dbReference type="EMBL" id="FR695874">
    <property type="protein sequence ID" value="CBX30321.1"/>
    <property type="molecule type" value="Genomic_DNA"/>
</dbReference>
<dbReference type="Gene3D" id="3.30.300.30">
    <property type="match status" value="1"/>
</dbReference>
<dbReference type="InterPro" id="IPR042099">
    <property type="entry name" value="ANL_N_sf"/>
</dbReference>
<evidence type="ECO:0000313" key="5">
    <source>
        <dbReference type="EMBL" id="CBX30321.1"/>
    </source>
</evidence>
<dbReference type="FunFam" id="3.30.300.30:FF:000008">
    <property type="entry name" value="2,3-dihydroxybenzoate-AMP ligase"/>
    <property type="match status" value="1"/>
</dbReference>
<dbReference type="PANTHER" id="PTHR43201">
    <property type="entry name" value="ACYL-COA SYNTHETASE"/>
    <property type="match status" value="1"/>
</dbReference>
<dbReference type="InterPro" id="IPR045851">
    <property type="entry name" value="AMP-bd_C_sf"/>
</dbReference>
<protein>
    <recommendedName>
        <fullName evidence="6">Long-chain-fatty-acid--CoA ligase</fullName>
    </recommendedName>
</protein>
<dbReference type="PROSITE" id="PS00455">
    <property type="entry name" value="AMP_BINDING"/>
    <property type="match status" value="1"/>
</dbReference>
<dbReference type="Pfam" id="PF00501">
    <property type="entry name" value="AMP-binding"/>
    <property type="match status" value="1"/>
</dbReference>
<evidence type="ECO:0008006" key="6">
    <source>
        <dbReference type="Google" id="ProtNLM"/>
    </source>
</evidence>
<organism evidence="5">
    <name type="scientific">uncultured Desulfobacterium sp</name>
    <dbReference type="NCBI Taxonomy" id="201089"/>
    <lineage>
        <taxon>Bacteria</taxon>
        <taxon>Pseudomonadati</taxon>
        <taxon>Thermodesulfobacteriota</taxon>
        <taxon>Desulfobacteria</taxon>
        <taxon>Desulfobacterales</taxon>
        <taxon>Desulfobacteriaceae</taxon>
        <taxon>Desulfobacterium</taxon>
        <taxon>environmental samples</taxon>
    </lineage>
</organism>
<evidence type="ECO:0000259" key="4">
    <source>
        <dbReference type="Pfam" id="PF13193"/>
    </source>
</evidence>
<keyword evidence="2" id="KW-0436">Ligase</keyword>
<evidence type="ECO:0000259" key="3">
    <source>
        <dbReference type="Pfam" id="PF00501"/>
    </source>
</evidence>
<dbReference type="AlphaFoldDB" id="E1YI52"/>
<reference evidence="5" key="1">
    <citation type="journal article" date="2011" name="Environ. Microbiol.">
        <title>Genomic insights into the metabolic potential of the polycyclic aromatic hydrocarbon degrading sulfate-reducing Deltaproteobacterium N47.</title>
        <authorList>
            <person name="Bergmann F."/>
            <person name="Selesi D."/>
            <person name="Weinmaier T."/>
            <person name="Tischler P."/>
            <person name="Rattei T."/>
            <person name="Meckenstock R.U."/>
        </authorList>
    </citation>
    <scope>NUCLEOTIDE SEQUENCE</scope>
</reference>
<dbReference type="Gene3D" id="3.40.50.12780">
    <property type="entry name" value="N-terminal domain of ligase-like"/>
    <property type="match status" value="1"/>
</dbReference>
<dbReference type="SUPFAM" id="SSF56801">
    <property type="entry name" value="Acetyl-CoA synthetase-like"/>
    <property type="match status" value="1"/>
</dbReference>
<dbReference type="GO" id="GO:0006631">
    <property type="term" value="P:fatty acid metabolic process"/>
    <property type="evidence" value="ECO:0007669"/>
    <property type="project" value="TreeGrafter"/>
</dbReference>